<dbReference type="SFLD" id="SFLDS00029">
    <property type="entry name" value="Radical_SAM"/>
    <property type="match status" value="1"/>
</dbReference>
<comment type="cofactor">
    <cofactor evidence="1">
        <name>[4Fe-4S] cluster</name>
        <dbReference type="ChEBI" id="CHEBI:49883"/>
    </cofactor>
</comment>
<evidence type="ECO:0000256" key="4">
    <source>
        <dbReference type="ARBA" id="ARBA00022723"/>
    </source>
</evidence>
<dbReference type="EMBL" id="MEUJ01000004">
    <property type="protein sequence ID" value="OGC40219.1"/>
    <property type="molecule type" value="Genomic_DNA"/>
</dbReference>
<sequence length="260" mass="28751">MKYIYGPVPSWRLGSSLGIDLISGEKYCTFGCNYCQLGPSPAGKRASLIRKVFIPTAEIIKEFDSLPKELYIDYITFSGSGEPTLASNLAEVAGEIKKRSKVPIALLTNSSLLQDPGVRRDLAQIDLILAKLDASNAKVFNKVNHPVPGIVFERIVEGIKAVKALYPEKLALQVMFSPVNKEDAEGIARLSKEIGPIKVFIGTPVRESADRPLGEKELGEIEKLFKPLKTVTVYSGKRPETSPLNEAETLKRRPKRRDER</sequence>
<feature type="region of interest" description="Disordered" evidence="7">
    <location>
        <begin position="235"/>
        <end position="260"/>
    </location>
</feature>
<keyword evidence="4" id="KW-0479">Metal-binding</keyword>
<evidence type="ECO:0000256" key="6">
    <source>
        <dbReference type="ARBA" id="ARBA00023014"/>
    </source>
</evidence>
<dbReference type="CDD" id="cd01335">
    <property type="entry name" value="Radical_SAM"/>
    <property type="match status" value="1"/>
</dbReference>
<evidence type="ECO:0000259" key="8">
    <source>
        <dbReference type="PROSITE" id="PS51918"/>
    </source>
</evidence>
<keyword evidence="2" id="KW-0004">4Fe-4S</keyword>
<dbReference type="SUPFAM" id="SSF102114">
    <property type="entry name" value="Radical SAM enzymes"/>
    <property type="match status" value="1"/>
</dbReference>
<dbReference type="PANTHER" id="PTHR43787">
    <property type="entry name" value="FEMO COFACTOR BIOSYNTHESIS PROTEIN NIFB-RELATED"/>
    <property type="match status" value="1"/>
</dbReference>
<feature type="domain" description="Radical SAM core" evidence="8">
    <location>
        <begin position="11"/>
        <end position="240"/>
    </location>
</feature>
<dbReference type="GO" id="GO:0046872">
    <property type="term" value="F:metal ion binding"/>
    <property type="evidence" value="ECO:0007669"/>
    <property type="project" value="UniProtKB-KW"/>
</dbReference>
<dbReference type="InterPro" id="IPR007197">
    <property type="entry name" value="rSAM"/>
</dbReference>
<gene>
    <name evidence="9" type="ORF">A2438_02910</name>
</gene>
<dbReference type="Proteomes" id="UP000179242">
    <property type="component" value="Unassembled WGS sequence"/>
</dbReference>
<keyword evidence="6" id="KW-0411">Iron-sulfur</keyword>
<proteinExistence type="predicted"/>
<dbReference type="Gene3D" id="3.20.20.70">
    <property type="entry name" value="Aldolase class I"/>
    <property type="match status" value="1"/>
</dbReference>
<keyword evidence="5" id="KW-0408">Iron</keyword>
<dbReference type="InterPro" id="IPR013785">
    <property type="entry name" value="Aldolase_TIM"/>
</dbReference>
<evidence type="ECO:0000256" key="2">
    <source>
        <dbReference type="ARBA" id="ARBA00022485"/>
    </source>
</evidence>
<dbReference type="PANTHER" id="PTHR43787:SF11">
    <property type="entry name" value="UPF0026 PROTEIN SLR1464"/>
    <property type="match status" value="1"/>
</dbReference>
<evidence type="ECO:0000256" key="3">
    <source>
        <dbReference type="ARBA" id="ARBA00022691"/>
    </source>
</evidence>
<protein>
    <recommendedName>
        <fullName evidence="8">Radical SAM core domain-containing protein</fullName>
    </recommendedName>
</protein>
<organism evidence="9 10">
    <name type="scientific">candidate division WOR-1 bacterium RIFOXYC2_FULL_46_14</name>
    <dbReference type="NCBI Taxonomy" id="1802587"/>
    <lineage>
        <taxon>Bacteria</taxon>
        <taxon>Bacillati</taxon>
        <taxon>Saganbacteria</taxon>
    </lineage>
</organism>
<evidence type="ECO:0000313" key="9">
    <source>
        <dbReference type="EMBL" id="OGC40219.1"/>
    </source>
</evidence>
<dbReference type="AlphaFoldDB" id="A0A1F4U5S1"/>
<name>A0A1F4U5S1_UNCSA</name>
<dbReference type="GO" id="GO:0003824">
    <property type="term" value="F:catalytic activity"/>
    <property type="evidence" value="ECO:0007669"/>
    <property type="project" value="InterPro"/>
</dbReference>
<comment type="caution">
    <text evidence="9">The sequence shown here is derived from an EMBL/GenBank/DDBJ whole genome shotgun (WGS) entry which is preliminary data.</text>
</comment>
<evidence type="ECO:0000256" key="5">
    <source>
        <dbReference type="ARBA" id="ARBA00023004"/>
    </source>
</evidence>
<dbReference type="InterPro" id="IPR040084">
    <property type="entry name" value="GTPase_Obg"/>
</dbReference>
<keyword evidence="3" id="KW-0949">S-adenosyl-L-methionine</keyword>
<accession>A0A1F4U5S1</accession>
<evidence type="ECO:0000313" key="10">
    <source>
        <dbReference type="Proteomes" id="UP000179242"/>
    </source>
</evidence>
<reference evidence="9 10" key="1">
    <citation type="journal article" date="2016" name="Nat. Commun.">
        <title>Thousands of microbial genomes shed light on interconnected biogeochemical processes in an aquifer system.</title>
        <authorList>
            <person name="Anantharaman K."/>
            <person name="Brown C.T."/>
            <person name="Hug L.A."/>
            <person name="Sharon I."/>
            <person name="Castelle C.J."/>
            <person name="Probst A.J."/>
            <person name="Thomas B.C."/>
            <person name="Singh A."/>
            <person name="Wilkins M.J."/>
            <person name="Karaoz U."/>
            <person name="Brodie E.L."/>
            <person name="Williams K.H."/>
            <person name="Hubbard S.S."/>
            <person name="Banfield J.F."/>
        </authorList>
    </citation>
    <scope>NUCLEOTIDE SEQUENCE [LARGE SCALE GENOMIC DNA]</scope>
</reference>
<dbReference type="Pfam" id="PF04055">
    <property type="entry name" value="Radical_SAM"/>
    <property type="match status" value="1"/>
</dbReference>
<dbReference type="PROSITE" id="PS51918">
    <property type="entry name" value="RADICAL_SAM"/>
    <property type="match status" value="1"/>
</dbReference>
<dbReference type="InterPro" id="IPR058240">
    <property type="entry name" value="rSAM_sf"/>
</dbReference>
<evidence type="ECO:0000256" key="1">
    <source>
        <dbReference type="ARBA" id="ARBA00001966"/>
    </source>
</evidence>
<evidence type="ECO:0000256" key="7">
    <source>
        <dbReference type="SAM" id="MobiDB-lite"/>
    </source>
</evidence>
<dbReference type="GO" id="GO:0051539">
    <property type="term" value="F:4 iron, 4 sulfur cluster binding"/>
    <property type="evidence" value="ECO:0007669"/>
    <property type="project" value="UniProtKB-KW"/>
</dbReference>
<feature type="compositionally biased region" description="Basic and acidic residues" evidence="7">
    <location>
        <begin position="248"/>
        <end position="260"/>
    </location>
</feature>
<dbReference type="SFLD" id="SFLDG01083">
    <property type="entry name" value="Uncharacterised_Radical_SAM_Su"/>
    <property type="match status" value="1"/>
</dbReference>